<dbReference type="CDD" id="cd09628">
    <property type="entry name" value="DOMON_SDR_2_like"/>
    <property type="match status" value="1"/>
</dbReference>
<dbReference type="SMART" id="SM00664">
    <property type="entry name" value="DoH"/>
    <property type="match status" value="1"/>
</dbReference>
<proteinExistence type="predicted"/>
<feature type="chain" id="PRO_5017416395" evidence="2">
    <location>
        <begin position="25"/>
        <end position="336"/>
    </location>
</feature>
<name>A0A3B3SYJ5_9TELE</name>
<feature type="region of interest" description="Disordered" evidence="1">
    <location>
        <begin position="23"/>
        <end position="51"/>
    </location>
</feature>
<keyword evidence="5" id="KW-1185">Reference proteome</keyword>
<dbReference type="Pfam" id="PF03351">
    <property type="entry name" value="DOMON"/>
    <property type="match status" value="1"/>
</dbReference>
<evidence type="ECO:0000259" key="3">
    <source>
        <dbReference type="PROSITE" id="PS50836"/>
    </source>
</evidence>
<dbReference type="InterPro" id="IPR042789">
    <property type="entry name" value="FRRS1L"/>
</dbReference>
<dbReference type="InterPro" id="IPR005018">
    <property type="entry name" value="DOMON_domain"/>
</dbReference>
<dbReference type="PANTHER" id="PTHR46902">
    <property type="entry name" value="DOMON DOMAIN-CONTAINING PROTEIN FRRS1L"/>
    <property type="match status" value="1"/>
</dbReference>
<dbReference type="Ensembl" id="ENSPKIT00000016649.1">
    <property type="protein sequence ID" value="ENSPKIP00000035714.1"/>
    <property type="gene ID" value="ENSPKIG00000014554.1"/>
</dbReference>
<evidence type="ECO:0000313" key="4">
    <source>
        <dbReference type="Ensembl" id="ENSPKIP00000035714.1"/>
    </source>
</evidence>
<dbReference type="PANTHER" id="PTHR46902:SF1">
    <property type="entry name" value="DOMON DOMAIN-CONTAINING PROTEIN FRRS1L"/>
    <property type="match status" value="1"/>
</dbReference>
<evidence type="ECO:0000313" key="5">
    <source>
        <dbReference type="Proteomes" id="UP000261540"/>
    </source>
</evidence>
<feature type="signal peptide" evidence="2">
    <location>
        <begin position="1"/>
        <end position="24"/>
    </location>
</feature>
<feature type="compositionally biased region" description="Basic and acidic residues" evidence="1">
    <location>
        <begin position="35"/>
        <end position="49"/>
    </location>
</feature>
<dbReference type="AlphaFoldDB" id="A0A3B3SYJ5"/>
<dbReference type="PROSITE" id="PS50836">
    <property type="entry name" value="DOMON"/>
    <property type="match status" value="1"/>
</dbReference>
<dbReference type="GO" id="GO:0099072">
    <property type="term" value="P:regulation of postsynaptic membrane neurotransmitter receptor levels"/>
    <property type="evidence" value="ECO:0007669"/>
    <property type="project" value="TreeGrafter"/>
</dbReference>
<evidence type="ECO:0000256" key="2">
    <source>
        <dbReference type="SAM" id="SignalP"/>
    </source>
</evidence>
<reference evidence="4" key="2">
    <citation type="submission" date="2025-09" db="UniProtKB">
        <authorList>
            <consortium name="Ensembl"/>
        </authorList>
    </citation>
    <scope>IDENTIFICATION</scope>
</reference>
<evidence type="ECO:0000256" key="1">
    <source>
        <dbReference type="SAM" id="MobiDB-lite"/>
    </source>
</evidence>
<accession>A0A3B3SYJ5</accession>
<protein>
    <submittedName>
        <fullName evidence="4">Ferric chelate reductase 1 like</fullName>
    </submittedName>
</protein>
<sequence length="336" mass="37615">MFSLPTLLQTLLLLNPAHWPGAVSSPTDDSAARGGHGEHGEPGHKEPHQDSYSTFASEFLESRYLSDEGYPFPTAPPVDPFAKIKVSDCGLTKGCIRYGKPGCDAETCDYFLSYRRIGADVEYEMSADTDGWVAVGFSSDKKMGGDDVMGCVHDDNGRVRIHHFYNVGQWAKEIKRNPARDEEGVFENNRVTCRFKRPLYVPREETLVDLHLSWYYLFAWGPAIQGEHLPLLVPPGHMQSGSEIRNISTVCRSTVLCKNLRQSKEMFKAIYPSIHLPNRLSFWVAGGLDPIPEATGTRRGTTQDGGASPSQLKLFIWILYAPLLRKKTHMEILKNV</sequence>
<organism evidence="4 5">
    <name type="scientific">Paramormyrops kingsleyae</name>
    <dbReference type="NCBI Taxonomy" id="1676925"/>
    <lineage>
        <taxon>Eukaryota</taxon>
        <taxon>Metazoa</taxon>
        <taxon>Chordata</taxon>
        <taxon>Craniata</taxon>
        <taxon>Vertebrata</taxon>
        <taxon>Euteleostomi</taxon>
        <taxon>Actinopterygii</taxon>
        <taxon>Neopterygii</taxon>
        <taxon>Teleostei</taxon>
        <taxon>Osteoglossocephala</taxon>
        <taxon>Osteoglossomorpha</taxon>
        <taxon>Osteoglossiformes</taxon>
        <taxon>Mormyridae</taxon>
        <taxon>Paramormyrops</taxon>
    </lineage>
</organism>
<feature type="domain" description="DOMON" evidence="3">
    <location>
        <begin position="108"/>
        <end position="223"/>
    </location>
</feature>
<keyword evidence="2" id="KW-0732">Signal</keyword>
<dbReference type="STRING" id="1676925.ENSPKIP00000035714"/>
<dbReference type="Proteomes" id="UP000261540">
    <property type="component" value="Unplaced"/>
</dbReference>
<dbReference type="GeneTree" id="ENSGT00940000159043"/>
<reference evidence="4" key="1">
    <citation type="submission" date="2025-08" db="UniProtKB">
        <authorList>
            <consortium name="Ensembl"/>
        </authorList>
    </citation>
    <scope>IDENTIFICATION</scope>
</reference>
<dbReference type="GO" id="GO:1900449">
    <property type="term" value="P:regulation of glutamate receptor signaling pathway"/>
    <property type="evidence" value="ECO:0007669"/>
    <property type="project" value="InterPro"/>
</dbReference>